<dbReference type="Pfam" id="PF00440">
    <property type="entry name" value="TetR_N"/>
    <property type="match status" value="1"/>
</dbReference>
<dbReference type="AlphaFoldDB" id="A0A975QJB8"/>
<dbReference type="SUPFAM" id="SSF46689">
    <property type="entry name" value="Homeodomain-like"/>
    <property type="match status" value="1"/>
</dbReference>
<evidence type="ECO:0000313" key="6">
    <source>
        <dbReference type="EMBL" id="QVJ01491.1"/>
    </source>
</evidence>
<evidence type="ECO:0000259" key="5">
    <source>
        <dbReference type="PROSITE" id="PS50977"/>
    </source>
</evidence>
<keyword evidence="7" id="KW-1185">Reference proteome</keyword>
<accession>A0A975QJB8</accession>
<organism evidence="6 7">
    <name type="scientific">Nocardiopsis eucommiae</name>
    <dbReference type="NCBI Taxonomy" id="2831970"/>
    <lineage>
        <taxon>Bacteria</taxon>
        <taxon>Bacillati</taxon>
        <taxon>Actinomycetota</taxon>
        <taxon>Actinomycetes</taxon>
        <taxon>Streptosporangiales</taxon>
        <taxon>Nocardiopsidaceae</taxon>
        <taxon>Nocardiopsis</taxon>
    </lineage>
</organism>
<dbReference type="Pfam" id="PF21597">
    <property type="entry name" value="TetR_C_43"/>
    <property type="match status" value="1"/>
</dbReference>
<reference evidence="6" key="1">
    <citation type="submission" date="2021-05" db="EMBL/GenBank/DDBJ databases">
        <authorList>
            <person name="Kaiqin L."/>
            <person name="Jian G."/>
        </authorList>
    </citation>
    <scope>NUCLEOTIDE SEQUENCE</scope>
    <source>
        <strain evidence="6">HDS5</strain>
    </source>
</reference>
<feature type="domain" description="HTH tetR-type" evidence="5">
    <location>
        <begin position="14"/>
        <end position="73"/>
    </location>
</feature>
<evidence type="ECO:0000256" key="3">
    <source>
        <dbReference type="ARBA" id="ARBA00023163"/>
    </source>
</evidence>
<dbReference type="InterPro" id="IPR001647">
    <property type="entry name" value="HTH_TetR"/>
</dbReference>
<name>A0A975QJB8_9ACTN</name>
<dbReference type="InterPro" id="IPR036271">
    <property type="entry name" value="Tet_transcr_reg_TetR-rel_C_sf"/>
</dbReference>
<dbReference type="PROSITE" id="PS50977">
    <property type="entry name" value="HTH_TETR_2"/>
    <property type="match status" value="1"/>
</dbReference>
<dbReference type="Proteomes" id="UP000682416">
    <property type="component" value="Chromosome"/>
</dbReference>
<dbReference type="KEGG" id="nec:KGD82_26480"/>
<proteinExistence type="predicted"/>
<keyword evidence="1" id="KW-0805">Transcription regulation</keyword>
<keyword evidence="2 4" id="KW-0238">DNA-binding</keyword>
<dbReference type="SUPFAM" id="SSF48498">
    <property type="entry name" value="Tetracyclin repressor-like, C-terminal domain"/>
    <property type="match status" value="1"/>
</dbReference>
<evidence type="ECO:0000256" key="2">
    <source>
        <dbReference type="ARBA" id="ARBA00023125"/>
    </source>
</evidence>
<keyword evidence="3" id="KW-0804">Transcription</keyword>
<dbReference type="GO" id="GO:0000976">
    <property type="term" value="F:transcription cis-regulatory region binding"/>
    <property type="evidence" value="ECO:0007669"/>
    <property type="project" value="TreeGrafter"/>
</dbReference>
<dbReference type="EMBL" id="CP074402">
    <property type="protein sequence ID" value="QVJ01491.1"/>
    <property type="molecule type" value="Genomic_DNA"/>
</dbReference>
<dbReference type="PANTHER" id="PTHR30055">
    <property type="entry name" value="HTH-TYPE TRANSCRIPTIONAL REGULATOR RUTR"/>
    <property type="match status" value="1"/>
</dbReference>
<dbReference type="PANTHER" id="PTHR30055:SF234">
    <property type="entry name" value="HTH-TYPE TRANSCRIPTIONAL REGULATOR BETI"/>
    <property type="match status" value="1"/>
</dbReference>
<dbReference type="InterPro" id="IPR050109">
    <property type="entry name" value="HTH-type_TetR-like_transc_reg"/>
</dbReference>
<dbReference type="InterPro" id="IPR022357">
    <property type="entry name" value="MIP_CS"/>
</dbReference>
<sequence length="212" mass="22193">MPATPQRATRADAVRNREKILAAAQEMITAHGPEAGMGQIARTAGVAVGTLYRHFPTKADLLTAVLFGYVADIAADAVDALERARAGSPAHEEVVGFLERVTESTAKNHAVKMAAQGLGVQGHGDDQAEGEAARALAQLLTLAQQAGHMNPTVTVADIYLLISTAPVDQPARVRNRWLDLVVAGLTGLRVAARPESDPGEDFSLGTTVTGVD</sequence>
<dbReference type="InterPro" id="IPR049445">
    <property type="entry name" value="TetR_SbtR-like_C"/>
</dbReference>
<gene>
    <name evidence="6" type="ORF">KGD82_26480</name>
</gene>
<dbReference type="Gene3D" id="1.10.357.10">
    <property type="entry name" value="Tetracycline Repressor, domain 2"/>
    <property type="match status" value="1"/>
</dbReference>
<dbReference type="GO" id="GO:0003700">
    <property type="term" value="F:DNA-binding transcription factor activity"/>
    <property type="evidence" value="ECO:0007669"/>
    <property type="project" value="TreeGrafter"/>
</dbReference>
<evidence type="ECO:0000256" key="1">
    <source>
        <dbReference type="ARBA" id="ARBA00023015"/>
    </source>
</evidence>
<evidence type="ECO:0000256" key="4">
    <source>
        <dbReference type="PROSITE-ProRule" id="PRU00335"/>
    </source>
</evidence>
<feature type="DNA-binding region" description="H-T-H motif" evidence="4">
    <location>
        <begin position="36"/>
        <end position="55"/>
    </location>
</feature>
<dbReference type="InterPro" id="IPR009057">
    <property type="entry name" value="Homeodomain-like_sf"/>
</dbReference>
<protein>
    <submittedName>
        <fullName evidence="6">TetR/AcrR family transcriptional regulator</fullName>
    </submittedName>
</protein>
<dbReference type="PROSITE" id="PS00221">
    <property type="entry name" value="MIP"/>
    <property type="match status" value="1"/>
</dbReference>
<dbReference type="PRINTS" id="PR00455">
    <property type="entry name" value="HTHTETR"/>
</dbReference>
<evidence type="ECO:0000313" key="7">
    <source>
        <dbReference type="Proteomes" id="UP000682416"/>
    </source>
</evidence>